<protein>
    <submittedName>
        <fullName evidence="1">Uncharacterized protein</fullName>
    </submittedName>
</protein>
<organism evidence="1">
    <name type="scientific">Rhizophora mucronata</name>
    <name type="common">Asiatic mangrove</name>
    <dbReference type="NCBI Taxonomy" id="61149"/>
    <lineage>
        <taxon>Eukaryota</taxon>
        <taxon>Viridiplantae</taxon>
        <taxon>Streptophyta</taxon>
        <taxon>Embryophyta</taxon>
        <taxon>Tracheophyta</taxon>
        <taxon>Spermatophyta</taxon>
        <taxon>Magnoliopsida</taxon>
        <taxon>eudicotyledons</taxon>
        <taxon>Gunneridae</taxon>
        <taxon>Pentapetalae</taxon>
        <taxon>rosids</taxon>
        <taxon>fabids</taxon>
        <taxon>Malpighiales</taxon>
        <taxon>Rhizophoraceae</taxon>
        <taxon>Rhizophora</taxon>
    </lineage>
</organism>
<accession>A0A2P2N5C6</accession>
<reference evidence="1" key="1">
    <citation type="submission" date="2018-02" db="EMBL/GenBank/DDBJ databases">
        <title>Rhizophora mucronata_Transcriptome.</title>
        <authorList>
            <person name="Meera S.P."/>
            <person name="Sreeshan A."/>
            <person name="Augustine A."/>
        </authorList>
    </citation>
    <scope>NUCLEOTIDE SEQUENCE</scope>
    <source>
        <tissue evidence="1">Leaf</tissue>
    </source>
</reference>
<dbReference type="AlphaFoldDB" id="A0A2P2N5C6"/>
<proteinExistence type="predicted"/>
<dbReference type="EMBL" id="GGEC01057186">
    <property type="protein sequence ID" value="MBX37670.1"/>
    <property type="molecule type" value="Transcribed_RNA"/>
</dbReference>
<evidence type="ECO:0000313" key="1">
    <source>
        <dbReference type="EMBL" id="MBX37670.1"/>
    </source>
</evidence>
<name>A0A2P2N5C6_RHIMU</name>
<sequence>MEDHRSSYHIEQIWLQFINKSMQKRGEVCTFKHT</sequence>